<dbReference type="EMBL" id="SKFH01000010">
    <property type="protein sequence ID" value="TCZ72765.1"/>
    <property type="molecule type" value="Genomic_DNA"/>
</dbReference>
<dbReference type="Pfam" id="PF14279">
    <property type="entry name" value="HNH_5"/>
    <property type="match status" value="1"/>
</dbReference>
<evidence type="ECO:0000313" key="2">
    <source>
        <dbReference type="EMBL" id="TCZ72765.1"/>
    </source>
</evidence>
<protein>
    <submittedName>
        <fullName evidence="2">HNH endonuclease</fullName>
    </submittedName>
</protein>
<gene>
    <name evidence="2" type="ORF">E0486_08265</name>
</gene>
<reference evidence="2 3" key="1">
    <citation type="submission" date="2019-03" db="EMBL/GenBank/DDBJ databases">
        <authorList>
            <person name="Kim M.K.M."/>
        </authorList>
    </citation>
    <scope>NUCLEOTIDE SEQUENCE [LARGE SCALE GENOMIC DNA]</scope>
    <source>
        <strain evidence="2 3">17J68-15</strain>
    </source>
</reference>
<name>A0A4R4E563_9BACT</name>
<dbReference type="Proteomes" id="UP000295164">
    <property type="component" value="Unassembled WGS sequence"/>
</dbReference>
<dbReference type="GO" id="GO:0004519">
    <property type="term" value="F:endonuclease activity"/>
    <property type="evidence" value="ECO:0007669"/>
    <property type="project" value="UniProtKB-KW"/>
</dbReference>
<sequence length="141" mass="16112">MVGERPILCNLTAHRGTTNHKFQTPNDLDDKRCCYCGRAFNHHVIPTIDHLIPQSKGGAKTAANKRRCCRACNTQKKALMPHDFLAYLQGEYDRAGRAATARNLLEKIAHTREVVHYVNSAGPAVFRTEADYLWFKRRYLK</sequence>
<feature type="domain" description="HNH endonuclease 5" evidence="1">
    <location>
        <begin position="33"/>
        <end position="82"/>
    </location>
</feature>
<comment type="caution">
    <text evidence="2">The sequence shown here is derived from an EMBL/GenBank/DDBJ whole genome shotgun (WGS) entry which is preliminary data.</text>
</comment>
<keyword evidence="2" id="KW-0378">Hydrolase</keyword>
<dbReference type="AlphaFoldDB" id="A0A4R4E563"/>
<evidence type="ECO:0000313" key="3">
    <source>
        <dbReference type="Proteomes" id="UP000295164"/>
    </source>
</evidence>
<dbReference type="Gene3D" id="1.10.30.50">
    <property type="match status" value="1"/>
</dbReference>
<keyword evidence="3" id="KW-1185">Reference proteome</keyword>
<organism evidence="2 3">
    <name type="scientific">Flaviaesturariibacter aridisoli</name>
    <dbReference type="NCBI Taxonomy" id="2545761"/>
    <lineage>
        <taxon>Bacteria</taxon>
        <taxon>Pseudomonadati</taxon>
        <taxon>Bacteroidota</taxon>
        <taxon>Chitinophagia</taxon>
        <taxon>Chitinophagales</taxon>
        <taxon>Chitinophagaceae</taxon>
        <taxon>Flaviaestuariibacter</taxon>
    </lineage>
</organism>
<accession>A0A4R4E563</accession>
<dbReference type="InterPro" id="IPR029471">
    <property type="entry name" value="HNH_5"/>
</dbReference>
<keyword evidence="2" id="KW-0540">Nuclease</keyword>
<dbReference type="OrthoDB" id="681120at2"/>
<evidence type="ECO:0000259" key="1">
    <source>
        <dbReference type="Pfam" id="PF14279"/>
    </source>
</evidence>
<proteinExistence type="predicted"/>
<keyword evidence="2" id="KW-0255">Endonuclease</keyword>